<sequence length="57" mass="6111">MNKDMAQPSSYPTLLNDTLNFLGDVIGVSSRSVCGNTALIKFQNAILTSILINPILS</sequence>
<reference evidence="1" key="1">
    <citation type="submission" date="2020-01" db="EMBL/GenBank/DDBJ databases">
        <authorList>
            <person name="Meier V. D."/>
            <person name="Meier V D."/>
        </authorList>
    </citation>
    <scope>NUCLEOTIDE SEQUENCE</scope>
    <source>
        <strain evidence="1">HLG_WM_MAG_07</strain>
    </source>
</reference>
<organism evidence="1">
    <name type="scientific">uncultured Thiotrichaceae bacterium</name>
    <dbReference type="NCBI Taxonomy" id="298394"/>
    <lineage>
        <taxon>Bacteria</taxon>
        <taxon>Pseudomonadati</taxon>
        <taxon>Pseudomonadota</taxon>
        <taxon>Gammaproteobacteria</taxon>
        <taxon>Thiotrichales</taxon>
        <taxon>Thiotrichaceae</taxon>
        <taxon>environmental samples</taxon>
    </lineage>
</organism>
<gene>
    <name evidence="1" type="ORF">HELGO_WM15078</name>
</gene>
<protein>
    <submittedName>
        <fullName evidence="1">Uncharacterized protein</fullName>
    </submittedName>
</protein>
<evidence type="ECO:0000313" key="1">
    <source>
        <dbReference type="EMBL" id="CAA6813558.1"/>
    </source>
</evidence>
<accession>A0A6S6TAE6</accession>
<dbReference type="EMBL" id="CACVAY010000062">
    <property type="protein sequence ID" value="CAA6813558.1"/>
    <property type="molecule type" value="Genomic_DNA"/>
</dbReference>
<dbReference type="AlphaFoldDB" id="A0A6S6TAE6"/>
<name>A0A6S6TAE6_9GAMM</name>
<proteinExistence type="predicted"/>